<protein>
    <submittedName>
        <fullName evidence="1">Uncharacterized protein</fullName>
    </submittedName>
</protein>
<proteinExistence type="predicted"/>
<evidence type="ECO:0000313" key="1">
    <source>
        <dbReference type="EMBL" id="MED6233670.1"/>
    </source>
</evidence>
<name>A0ABU7A8B2_9TELE</name>
<evidence type="ECO:0000313" key="2">
    <source>
        <dbReference type="Proteomes" id="UP001345963"/>
    </source>
</evidence>
<accession>A0ABU7A8B2</accession>
<comment type="caution">
    <text evidence="1">The sequence shown here is derived from an EMBL/GenBank/DDBJ whole genome shotgun (WGS) entry which is preliminary data.</text>
</comment>
<dbReference type="Proteomes" id="UP001345963">
    <property type="component" value="Unassembled WGS sequence"/>
</dbReference>
<keyword evidence="2" id="KW-1185">Reference proteome</keyword>
<dbReference type="EMBL" id="JAHUTI010003068">
    <property type="protein sequence ID" value="MED6233670.1"/>
    <property type="molecule type" value="Genomic_DNA"/>
</dbReference>
<organism evidence="1 2">
    <name type="scientific">Ataeniobius toweri</name>
    <dbReference type="NCBI Taxonomy" id="208326"/>
    <lineage>
        <taxon>Eukaryota</taxon>
        <taxon>Metazoa</taxon>
        <taxon>Chordata</taxon>
        <taxon>Craniata</taxon>
        <taxon>Vertebrata</taxon>
        <taxon>Euteleostomi</taxon>
        <taxon>Actinopterygii</taxon>
        <taxon>Neopterygii</taxon>
        <taxon>Teleostei</taxon>
        <taxon>Neoteleostei</taxon>
        <taxon>Acanthomorphata</taxon>
        <taxon>Ovalentaria</taxon>
        <taxon>Atherinomorphae</taxon>
        <taxon>Cyprinodontiformes</taxon>
        <taxon>Goodeidae</taxon>
        <taxon>Ataeniobius</taxon>
    </lineage>
</organism>
<sequence length="122" mass="13365">MFSSTHHSISIPPSLSSGLVRSINCRTSAHHLGVPIACQSSDKMDFQLSQGSQVGFCRMGGKADFFCSPAFTDILLVICFSLSISCTHRPLSRFFSPQSLNWSLLICQSEPLEIETGPDLNR</sequence>
<gene>
    <name evidence="1" type="ORF">ATANTOWER_014767</name>
</gene>
<reference evidence="1 2" key="1">
    <citation type="submission" date="2021-07" db="EMBL/GenBank/DDBJ databases">
        <authorList>
            <person name="Palmer J.M."/>
        </authorList>
    </citation>
    <scope>NUCLEOTIDE SEQUENCE [LARGE SCALE GENOMIC DNA]</scope>
    <source>
        <strain evidence="1 2">AT_MEX2019</strain>
        <tissue evidence="1">Muscle</tissue>
    </source>
</reference>